<dbReference type="GO" id="GO:0031207">
    <property type="term" value="C:Sec62/Sec63 complex"/>
    <property type="evidence" value="ECO:0007669"/>
    <property type="project" value="InterPro"/>
</dbReference>
<dbReference type="GO" id="GO:0031204">
    <property type="term" value="P:post-translational protein targeting to membrane, translocation"/>
    <property type="evidence" value="ECO:0007669"/>
    <property type="project" value="InterPro"/>
</dbReference>
<dbReference type="OrthoDB" id="73168at2759"/>
<protein>
    <submittedName>
        <fullName evidence="2">LAMI_0E08240g1_1</fullName>
    </submittedName>
</protein>
<evidence type="ECO:0000313" key="2">
    <source>
        <dbReference type="EMBL" id="SCU91989.1"/>
    </source>
</evidence>
<keyword evidence="1" id="KW-0472">Membrane</keyword>
<keyword evidence="1" id="KW-1133">Transmembrane helix</keyword>
<feature type="transmembrane region" description="Helical" evidence="1">
    <location>
        <begin position="29"/>
        <end position="49"/>
    </location>
</feature>
<keyword evidence="1" id="KW-0812">Transmembrane</keyword>
<dbReference type="STRING" id="1230905.A0A1G4JN71"/>
<dbReference type="InterPro" id="IPR018624">
    <property type="entry name" value="Sec66"/>
</dbReference>
<reference evidence="2 3" key="1">
    <citation type="submission" date="2016-03" db="EMBL/GenBank/DDBJ databases">
        <authorList>
            <person name="Devillers H."/>
        </authorList>
    </citation>
    <scope>NUCLEOTIDE SEQUENCE [LARGE SCALE GENOMIC DNA]</scope>
    <source>
        <strain evidence="2">CBS 11717</strain>
    </source>
</reference>
<dbReference type="Proteomes" id="UP000191024">
    <property type="component" value="Chromosome E"/>
</dbReference>
<keyword evidence="3" id="KW-1185">Reference proteome</keyword>
<proteinExistence type="predicted"/>
<evidence type="ECO:0000313" key="3">
    <source>
        <dbReference type="Proteomes" id="UP000191024"/>
    </source>
</evidence>
<organism evidence="2 3">
    <name type="scientific">Lachancea mirantina</name>
    <dbReference type="NCBI Taxonomy" id="1230905"/>
    <lineage>
        <taxon>Eukaryota</taxon>
        <taxon>Fungi</taxon>
        <taxon>Dikarya</taxon>
        <taxon>Ascomycota</taxon>
        <taxon>Saccharomycotina</taxon>
        <taxon>Saccharomycetes</taxon>
        <taxon>Saccharomycetales</taxon>
        <taxon>Saccharomycetaceae</taxon>
        <taxon>Lachancea</taxon>
    </lineage>
</organism>
<dbReference type="PANTHER" id="PTHR28229">
    <property type="entry name" value="TRANSLOCATION PROTEIN SEC66"/>
    <property type="match status" value="1"/>
</dbReference>
<sequence>MSFNETFDSDSFNKTNGDTFEPISETKSVSFYTPMVYVSILLISLVIFASRYRRKTIKELSELPSMFDESVARDLYFEIQGLAETGESKVHEKVVKAALLNRGAEAIRRTLKLKESEPQITVLYKNGSVGEEYWKRYQNEVKLTELEFKECIQEAEKLQPGWAQLFVAISKEICFNQAMARRYESILTRKEVNINQWALKLDDNGKLVD</sequence>
<dbReference type="AlphaFoldDB" id="A0A1G4JN71"/>
<dbReference type="EMBL" id="LT598465">
    <property type="protein sequence ID" value="SCU91989.1"/>
    <property type="molecule type" value="Genomic_DNA"/>
</dbReference>
<accession>A0A1G4JN71</accession>
<dbReference type="Pfam" id="PF09802">
    <property type="entry name" value="Sec66"/>
    <property type="match status" value="1"/>
</dbReference>
<gene>
    <name evidence="2" type="ORF">LAMI_0E08240G</name>
</gene>
<dbReference type="PANTHER" id="PTHR28229:SF1">
    <property type="entry name" value="TRANSLOCATION PROTEIN SEC66"/>
    <property type="match status" value="1"/>
</dbReference>
<evidence type="ECO:0000256" key="1">
    <source>
        <dbReference type="SAM" id="Phobius"/>
    </source>
</evidence>
<name>A0A1G4JN71_9SACH</name>